<evidence type="ECO:0000313" key="2">
    <source>
        <dbReference type="EMBL" id="GBP26866.1"/>
    </source>
</evidence>
<protein>
    <submittedName>
        <fullName evidence="2">Uncharacterized protein</fullName>
    </submittedName>
</protein>
<accession>A0A4C1ULL5</accession>
<feature type="region of interest" description="Disordered" evidence="1">
    <location>
        <begin position="63"/>
        <end position="84"/>
    </location>
</feature>
<dbReference type="OrthoDB" id="7382669at2759"/>
<dbReference type="EMBL" id="BGZK01000186">
    <property type="protein sequence ID" value="GBP26866.1"/>
    <property type="molecule type" value="Genomic_DNA"/>
</dbReference>
<gene>
    <name evidence="2" type="ORF">EVAR_16446_1</name>
</gene>
<proteinExistence type="predicted"/>
<keyword evidence="3" id="KW-1185">Reference proteome</keyword>
<evidence type="ECO:0000256" key="1">
    <source>
        <dbReference type="SAM" id="MobiDB-lite"/>
    </source>
</evidence>
<sequence>MNSPDQRSGHLGDASMMEFQKRCVEEMNGLHRYFSKVVARLNYNWVEQDYEIFQLLTKHGCSRKRNKSRRCDEAGAQVSNATREMTTEDFEAATVRHGCHDTNVLPP</sequence>
<comment type="caution">
    <text evidence="2">The sequence shown here is derived from an EMBL/GenBank/DDBJ whole genome shotgun (WGS) entry which is preliminary data.</text>
</comment>
<organism evidence="2 3">
    <name type="scientific">Eumeta variegata</name>
    <name type="common">Bagworm moth</name>
    <name type="synonym">Eumeta japonica</name>
    <dbReference type="NCBI Taxonomy" id="151549"/>
    <lineage>
        <taxon>Eukaryota</taxon>
        <taxon>Metazoa</taxon>
        <taxon>Ecdysozoa</taxon>
        <taxon>Arthropoda</taxon>
        <taxon>Hexapoda</taxon>
        <taxon>Insecta</taxon>
        <taxon>Pterygota</taxon>
        <taxon>Neoptera</taxon>
        <taxon>Endopterygota</taxon>
        <taxon>Lepidoptera</taxon>
        <taxon>Glossata</taxon>
        <taxon>Ditrysia</taxon>
        <taxon>Tineoidea</taxon>
        <taxon>Psychidae</taxon>
        <taxon>Oiketicinae</taxon>
        <taxon>Eumeta</taxon>
    </lineage>
</organism>
<name>A0A4C1ULL5_EUMVA</name>
<dbReference type="Proteomes" id="UP000299102">
    <property type="component" value="Unassembled WGS sequence"/>
</dbReference>
<reference evidence="2 3" key="1">
    <citation type="journal article" date="2019" name="Commun. Biol.">
        <title>The bagworm genome reveals a unique fibroin gene that provides high tensile strength.</title>
        <authorList>
            <person name="Kono N."/>
            <person name="Nakamura H."/>
            <person name="Ohtoshi R."/>
            <person name="Tomita M."/>
            <person name="Numata K."/>
            <person name="Arakawa K."/>
        </authorList>
    </citation>
    <scope>NUCLEOTIDE SEQUENCE [LARGE SCALE GENOMIC DNA]</scope>
</reference>
<evidence type="ECO:0000313" key="3">
    <source>
        <dbReference type="Proteomes" id="UP000299102"/>
    </source>
</evidence>
<dbReference type="AlphaFoldDB" id="A0A4C1ULL5"/>